<comment type="subcellular location">
    <subcellularLocation>
        <location evidence="1">Cell outer membrane</location>
        <topology evidence="1">Multi-pass membrane protein</topology>
    </subcellularLocation>
</comment>
<keyword evidence="6" id="KW-0472">Membrane</keyword>
<dbReference type="Gene3D" id="2.40.160.60">
    <property type="entry name" value="Outer membrane protein transport protein (OMPP1/FadL/TodX)"/>
    <property type="match status" value="1"/>
</dbReference>
<comment type="similarity">
    <text evidence="2">Belongs to the OmpP1/FadL family.</text>
</comment>
<dbReference type="Pfam" id="PF03349">
    <property type="entry name" value="Toluene_X"/>
    <property type="match status" value="1"/>
</dbReference>
<feature type="compositionally biased region" description="Gly residues" evidence="8">
    <location>
        <begin position="1"/>
        <end position="10"/>
    </location>
</feature>
<evidence type="ECO:0000256" key="5">
    <source>
        <dbReference type="ARBA" id="ARBA00022729"/>
    </source>
</evidence>
<dbReference type="Proteomes" id="UP000781710">
    <property type="component" value="Unassembled WGS sequence"/>
</dbReference>
<keyword evidence="5" id="KW-0732">Signal</keyword>
<keyword evidence="3" id="KW-1134">Transmembrane beta strand</keyword>
<evidence type="ECO:0000313" key="10">
    <source>
        <dbReference type="Proteomes" id="UP000781710"/>
    </source>
</evidence>
<dbReference type="InterPro" id="IPR005017">
    <property type="entry name" value="OMPP1/FadL/TodX"/>
</dbReference>
<comment type="caution">
    <text evidence="9">The sequence shown here is derived from an EMBL/GenBank/DDBJ whole genome shotgun (WGS) entry which is preliminary data.</text>
</comment>
<evidence type="ECO:0000256" key="6">
    <source>
        <dbReference type="ARBA" id="ARBA00023136"/>
    </source>
</evidence>
<dbReference type="EMBL" id="PDWW01000001">
    <property type="protein sequence ID" value="KAF1727370.1"/>
    <property type="molecule type" value="Genomic_DNA"/>
</dbReference>
<evidence type="ECO:0008006" key="11">
    <source>
        <dbReference type="Google" id="ProtNLM"/>
    </source>
</evidence>
<dbReference type="PANTHER" id="PTHR35093">
    <property type="entry name" value="OUTER MEMBRANE PROTEIN NMB0088-RELATED"/>
    <property type="match status" value="1"/>
</dbReference>
<evidence type="ECO:0000256" key="3">
    <source>
        <dbReference type="ARBA" id="ARBA00022452"/>
    </source>
</evidence>
<evidence type="ECO:0000256" key="4">
    <source>
        <dbReference type="ARBA" id="ARBA00022692"/>
    </source>
</evidence>
<feature type="region of interest" description="Disordered" evidence="8">
    <location>
        <begin position="1"/>
        <end position="34"/>
    </location>
</feature>
<dbReference type="SUPFAM" id="SSF56935">
    <property type="entry name" value="Porins"/>
    <property type="match status" value="1"/>
</dbReference>
<dbReference type="PANTHER" id="PTHR35093:SF3">
    <property type="entry name" value="LONG-CHAIN FATTY ACID TRANSPORT PROTEIN"/>
    <property type="match status" value="1"/>
</dbReference>
<evidence type="ECO:0000256" key="8">
    <source>
        <dbReference type="SAM" id="MobiDB-lite"/>
    </source>
</evidence>
<proteinExistence type="inferred from homology"/>
<reference evidence="9 10" key="1">
    <citation type="submission" date="2017-10" db="EMBL/GenBank/DDBJ databases">
        <title>Whole genome sequencing of members of genus Pseudoxanthomonas.</title>
        <authorList>
            <person name="Kumar S."/>
            <person name="Bansal K."/>
            <person name="Kaur A."/>
            <person name="Patil P."/>
            <person name="Sharma S."/>
            <person name="Patil P.B."/>
        </authorList>
    </citation>
    <scope>NUCLEOTIDE SEQUENCE [LARGE SCALE GENOMIC DNA]</scope>
    <source>
        <strain evidence="9 10">DSM 17109</strain>
    </source>
</reference>
<evidence type="ECO:0000256" key="1">
    <source>
        <dbReference type="ARBA" id="ARBA00004571"/>
    </source>
</evidence>
<evidence type="ECO:0000313" key="9">
    <source>
        <dbReference type="EMBL" id="KAF1727370.1"/>
    </source>
</evidence>
<protein>
    <recommendedName>
        <fullName evidence="11">Long-chain fatty acid transport protein</fullName>
    </recommendedName>
</protein>
<evidence type="ECO:0000256" key="7">
    <source>
        <dbReference type="ARBA" id="ARBA00023237"/>
    </source>
</evidence>
<keyword evidence="7" id="KW-0998">Cell outer membrane</keyword>
<keyword evidence="10" id="KW-1185">Reference proteome</keyword>
<evidence type="ECO:0000256" key="2">
    <source>
        <dbReference type="ARBA" id="ARBA00008163"/>
    </source>
</evidence>
<organism evidence="9 10">
    <name type="scientific">Pseudoxanthomonas japonensis</name>
    <dbReference type="NCBI Taxonomy" id="69284"/>
    <lineage>
        <taxon>Bacteria</taxon>
        <taxon>Pseudomonadati</taxon>
        <taxon>Pseudomonadota</taxon>
        <taxon>Gammaproteobacteria</taxon>
        <taxon>Lysobacterales</taxon>
        <taxon>Lysobacteraceae</taxon>
        <taxon>Pseudoxanthomonas</taxon>
    </lineage>
</organism>
<keyword evidence="4" id="KW-0812">Transmembrane</keyword>
<gene>
    <name evidence="9" type="ORF">CSC78_00680</name>
</gene>
<name>A0ABQ6ZM00_9GAMM</name>
<accession>A0ABQ6ZM00</accession>
<sequence length="492" mass="52234">MSGGASGRPKGGLHTPARGDADDSLPTSPERSKMEFTKNLTRVTALALGIAGVLAYGDVHAAAFQLKENSVKAQGRAMAGSASAKGDASVVVNNPAMMSTFTDKTFQADVTAIDLSFEFTGGGTAAAGTALQQPLRGGDGGDAGDIAAVPAMSFILPLSDQFEYVTLGAMISAPFGLKTDYESDWVGRYHALESDVKIVDLTLAASLELSDRASVGLGVIYEHADVTLTNAVDFGAGVCRVAVALCVTPNPVAAPFGPQKNDGVAGISGTDNSFGWLAGISLRPTDKLSLGYSYRSEIDHELRGTATFEVPANVRGVLGNAIYKPTDGGGAKLTTPATHTFSATYQATERFAIMAEGVHTGWDSLKEIRIEFDNPLQADAVENYDWHDSWFYSLGGEFALNDRFTLRAGIARDESPVARAHRTPRMPDEDRNWYSLGLSWNVSDNLELNASYVRLELADKPEIDLLSSSGSRLVGQYDGGANLFGVSMQYKF</sequence>